<organism evidence="5 6">
    <name type="scientific">Phytophthora kernoviae</name>
    <dbReference type="NCBI Taxonomy" id="325452"/>
    <lineage>
        <taxon>Eukaryota</taxon>
        <taxon>Sar</taxon>
        <taxon>Stramenopiles</taxon>
        <taxon>Oomycota</taxon>
        <taxon>Peronosporomycetes</taxon>
        <taxon>Peronosporales</taxon>
        <taxon>Peronosporaceae</taxon>
        <taxon>Phytophthora</taxon>
    </lineage>
</organism>
<proteinExistence type="predicted"/>
<feature type="transmembrane region" description="Helical" evidence="2">
    <location>
        <begin position="202"/>
        <end position="228"/>
    </location>
</feature>
<evidence type="ECO:0000256" key="2">
    <source>
        <dbReference type="SAM" id="Phobius"/>
    </source>
</evidence>
<sequence>MAEVSYYETLGIEKTAMEDEIKRAYRKLAIRFHPDKNLDNKEEAETKFKEIGEAYSVLSDGDKRRQYDRFGKAAVGGAASGGGSPGMHPFQGQDAEDIFRTFFGGQDPFSMFSQGGMRGGGGMHNFGGSRVHVSQFGPGFTFTSFGGAPGMGMGMGMGMPGMRMHRVNNHRQRVPGGQNPADNQPQANERLSKYRIGGGNMLLIFFVLWIMGVPFSYLWIALMLFSYLGLV</sequence>
<keyword evidence="2" id="KW-1133">Transmembrane helix</keyword>
<name>A0A3F2RUE1_9STRA</name>
<keyword evidence="2" id="KW-0472">Membrane</keyword>
<dbReference type="PRINTS" id="PR00625">
    <property type="entry name" value="JDOMAIN"/>
</dbReference>
<dbReference type="SUPFAM" id="SSF46565">
    <property type="entry name" value="Chaperone J-domain"/>
    <property type="match status" value="1"/>
</dbReference>
<dbReference type="InterPro" id="IPR043183">
    <property type="entry name" value="DNJB2/6-like"/>
</dbReference>
<keyword evidence="2" id="KW-0812">Transmembrane</keyword>
<accession>A0A3F2RUE1</accession>
<dbReference type="EMBL" id="MBDO02000073">
    <property type="protein sequence ID" value="RLN64455.1"/>
    <property type="molecule type" value="Genomic_DNA"/>
</dbReference>
<dbReference type="EMBL" id="MBAD02001186">
    <property type="protein sequence ID" value="RLN57413.1"/>
    <property type="molecule type" value="Genomic_DNA"/>
</dbReference>
<dbReference type="OrthoDB" id="10250354at2759"/>
<comment type="caution">
    <text evidence="5">The sequence shown here is derived from an EMBL/GenBank/DDBJ whole genome shotgun (WGS) entry which is preliminary data.</text>
</comment>
<evidence type="ECO:0000313" key="4">
    <source>
        <dbReference type="EMBL" id="RLN57413.1"/>
    </source>
</evidence>
<dbReference type="PANTHER" id="PTHR45168">
    <property type="entry name" value="DNAJ HOMOLOG SUBFAMILY B MEMBER 2"/>
    <property type="match status" value="1"/>
</dbReference>
<dbReference type="Pfam" id="PF00226">
    <property type="entry name" value="DnaJ"/>
    <property type="match status" value="1"/>
</dbReference>
<dbReference type="SMART" id="SM00271">
    <property type="entry name" value="DnaJ"/>
    <property type="match status" value="1"/>
</dbReference>
<dbReference type="InterPro" id="IPR001623">
    <property type="entry name" value="DnaJ_domain"/>
</dbReference>
<dbReference type="PROSITE" id="PS50076">
    <property type="entry name" value="DNAJ_2"/>
    <property type="match status" value="1"/>
</dbReference>
<dbReference type="Proteomes" id="UP000284657">
    <property type="component" value="Unassembled WGS sequence"/>
</dbReference>
<dbReference type="FunFam" id="1.10.287.110:FF:000034">
    <property type="entry name" value="Chaperone protein DnaJ"/>
    <property type="match status" value="1"/>
</dbReference>
<evidence type="ECO:0000256" key="1">
    <source>
        <dbReference type="ARBA" id="ARBA00023186"/>
    </source>
</evidence>
<evidence type="ECO:0000313" key="7">
    <source>
        <dbReference type="Proteomes" id="UP000284657"/>
    </source>
</evidence>
<dbReference type="GO" id="GO:0030544">
    <property type="term" value="F:Hsp70 protein binding"/>
    <property type="evidence" value="ECO:0007669"/>
    <property type="project" value="InterPro"/>
</dbReference>
<dbReference type="Proteomes" id="UP000277300">
    <property type="component" value="Unassembled WGS sequence"/>
</dbReference>
<dbReference type="InterPro" id="IPR018253">
    <property type="entry name" value="DnaJ_domain_CS"/>
</dbReference>
<gene>
    <name evidence="4" type="ORF">BBJ29_004062</name>
    <name evidence="5" type="ORF">BBP00_00003455</name>
</gene>
<evidence type="ECO:0000313" key="5">
    <source>
        <dbReference type="EMBL" id="RLN64455.1"/>
    </source>
</evidence>
<protein>
    <recommendedName>
        <fullName evidence="3">J domain-containing protein</fullName>
    </recommendedName>
</protein>
<dbReference type="PROSITE" id="PS00636">
    <property type="entry name" value="DNAJ_1"/>
    <property type="match status" value="1"/>
</dbReference>
<evidence type="ECO:0000259" key="3">
    <source>
        <dbReference type="PROSITE" id="PS50076"/>
    </source>
</evidence>
<dbReference type="InterPro" id="IPR036869">
    <property type="entry name" value="J_dom_sf"/>
</dbReference>
<dbReference type="GO" id="GO:0051082">
    <property type="term" value="F:unfolded protein binding"/>
    <property type="evidence" value="ECO:0007669"/>
    <property type="project" value="InterPro"/>
</dbReference>
<reference evidence="6 7" key="1">
    <citation type="submission" date="2018-07" db="EMBL/GenBank/DDBJ databases">
        <title>Genome sequencing of oomycete isolates from Chile give support for New Zealand origin for Phytophthora kernoviae and make available the first Nothophytophthora sp. genome.</title>
        <authorList>
            <person name="Studholme D.J."/>
            <person name="Sanfuentes E."/>
            <person name="Panda P."/>
            <person name="Hill R."/>
            <person name="Sambles C."/>
            <person name="Grant M."/>
            <person name="Williams N.M."/>
            <person name="Mcdougal R.L."/>
        </authorList>
    </citation>
    <scope>NUCLEOTIDE SEQUENCE [LARGE SCALE GENOMIC DNA]</scope>
    <source>
        <strain evidence="5">Chile6</strain>
        <strain evidence="4">Chile7</strain>
    </source>
</reference>
<keyword evidence="1" id="KW-0143">Chaperone</keyword>
<dbReference type="PANTHER" id="PTHR45168:SF3">
    <property type="entry name" value="DNAJ HEAT SHOCK PROTEIN FAMILY (HSP40) MEMBER B2"/>
    <property type="match status" value="1"/>
</dbReference>
<dbReference type="Gene3D" id="1.10.287.110">
    <property type="entry name" value="DnaJ domain"/>
    <property type="match status" value="1"/>
</dbReference>
<dbReference type="CDD" id="cd06257">
    <property type="entry name" value="DnaJ"/>
    <property type="match status" value="1"/>
</dbReference>
<dbReference type="AlphaFoldDB" id="A0A3F2RUE1"/>
<feature type="domain" description="J" evidence="3">
    <location>
        <begin position="5"/>
        <end position="71"/>
    </location>
</feature>
<evidence type="ECO:0000313" key="6">
    <source>
        <dbReference type="Proteomes" id="UP000277300"/>
    </source>
</evidence>